<evidence type="ECO:0000313" key="2">
    <source>
        <dbReference type="Proteomes" id="UP001628156"/>
    </source>
</evidence>
<reference evidence="1 2" key="1">
    <citation type="journal article" date="2019" name="PLoS Negl. Trop. Dis.">
        <title>Whole genome sequencing of Entamoeba nuttalli reveals mammalian host-related molecular signatures and a novel octapeptide-repeat surface protein.</title>
        <authorList>
            <person name="Tanaka M."/>
            <person name="Makiuchi T."/>
            <person name="Komiyama T."/>
            <person name="Shiina T."/>
            <person name="Osaki K."/>
            <person name="Tachibana H."/>
        </authorList>
    </citation>
    <scope>NUCLEOTIDE SEQUENCE [LARGE SCALE GENOMIC DNA]</scope>
    <source>
        <strain evidence="1 2">P19-061405</strain>
    </source>
</reference>
<sequence>MSIVTRNIYVDNRNYQSKVRAFCIALLNRHCDVEVKQRRNVKGLTLPFFQIKRLQFNNSEDGVIDLQELVKRRVYGLEEKDIQNNINIQRVMYRKKKNGYRESINIINDLLSEIGYFICSTQTPGRYSSVKMDIVKSIIVNGVVYNKNEIERIGEEICKEIEKRIGKEKTILLKQNDNKLSKLLKEK</sequence>
<proteinExistence type="predicted"/>
<protein>
    <recommendedName>
        <fullName evidence="3">TATA-binding protein-associated phosphoprotein</fullName>
    </recommendedName>
</protein>
<accession>A0ABQ0DS61</accession>
<keyword evidence="2" id="KW-1185">Reference proteome</keyword>
<comment type="caution">
    <text evidence="1">The sequence shown here is derived from an EMBL/GenBank/DDBJ whole genome shotgun (WGS) entry which is preliminary data.</text>
</comment>
<organism evidence="1 2">
    <name type="scientific">Entamoeba nuttalli</name>
    <dbReference type="NCBI Taxonomy" id="412467"/>
    <lineage>
        <taxon>Eukaryota</taxon>
        <taxon>Amoebozoa</taxon>
        <taxon>Evosea</taxon>
        <taxon>Archamoebae</taxon>
        <taxon>Mastigamoebida</taxon>
        <taxon>Entamoebidae</taxon>
        <taxon>Entamoeba</taxon>
    </lineage>
</organism>
<evidence type="ECO:0000313" key="1">
    <source>
        <dbReference type="EMBL" id="GAB1225703.1"/>
    </source>
</evidence>
<gene>
    <name evidence="1" type="ORF">ENUP19_0259G0037</name>
</gene>
<dbReference type="Proteomes" id="UP001628156">
    <property type="component" value="Unassembled WGS sequence"/>
</dbReference>
<dbReference type="EMBL" id="BAAFRS010000259">
    <property type="protein sequence ID" value="GAB1225703.1"/>
    <property type="molecule type" value="Genomic_DNA"/>
</dbReference>
<name>A0ABQ0DS61_9EUKA</name>
<evidence type="ECO:0008006" key="3">
    <source>
        <dbReference type="Google" id="ProtNLM"/>
    </source>
</evidence>